<reference evidence="2 3" key="1">
    <citation type="submission" date="2017-02" db="EMBL/GenBank/DDBJ databases">
        <title>The new phylogeny of genus Mycobacterium.</title>
        <authorList>
            <person name="Tortoli E."/>
            <person name="Trovato A."/>
            <person name="Cirillo D.M."/>
        </authorList>
    </citation>
    <scope>NUCLEOTIDE SEQUENCE [LARGE SCALE GENOMIC DNA]</scope>
    <source>
        <strain evidence="2 3">RW6</strain>
    </source>
</reference>
<feature type="compositionally biased region" description="Low complexity" evidence="1">
    <location>
        <begin position="655"/>
        <end position="665"/>
    </location>
</feature>
<feature type="region of interest" description="Disordered" evidence="1">
    <location>
        <begin position="354"/>
        <end position="576"/>
    </location>
</feature>
<name>A0A1X0ADS5_9MYCO</name>
<sequence length="725" mass="75181">MWQRLVAVTPTTGDIEPTAHLNGFTATLTTSQNPAFTRPVQLLAVDDHHRLPVLDTGPAHPGPRSETPAPAAQSKSWAPRLPSVQRAHVGVPVQRDVTPDASAPVPATLPVIETGYEPEPARTMVQATDPDERRPLDAVAAEEAPVEPPVASPAATEPFSVAPTAVEHPTPAPPVPAVQRRATDTHRLPTVVQRVTAPSPPQPTASSAAVSGASEVPADRAQEVYTAHRPEVTTPPLRHLHTVQRTDAAAPTIPTLVPLPLASAPGKPAIGHELDAPKAQPVAAIQRIPDAEEPIADAVADDEQPAQAVTLSVVDERDGDAPVPHEAAIATTTPSVIAQPPSHAPAAVQRLTPQPTATTRHTPSAPSTPVPMPQQSTPSPAIRTDFHPTPSPDTTTPAAESTDLPVVTAQPVIDESAPVSNHYEPPVAQRSPTVPLTPVETHPEHEPRVHPFSVSAAPQQHPPTVMRTAGDTPRVASNPTAPVTGSARPQGTADHVPAAEATVAQRITSPVVDTSPAPDSVQPVRRPEASAPRAVQRSSGSARRLVVLPPVRSADDHGSSPSVAAHPSGGEAEVFSSPRPVGLQRMFEAGTQRIGSRVPAPVVGVESPPAAPTPDHRNSMDTAQSTAGAHEYDAATNTITFGSPELPSIQRATDEPAPTAETAAPVAAAPAVTSVPAASGSGAPAAAGTDVDELVNRVYDALAARLRAELWLDRERAGTLMDLGR</sequence>
<feature type="compositionally biased region" description="Low complexity" evidence="1">
    <location>
        <begin position="204"/>
        <end position="214"/>
    </location>
</feature>
<dbReference type="STRING" id="1927124.BST13_28975"/>
<keyword evidence="3" id="KW-1185">Reference proteome</keyword>
<evidence type="ECO:0000313" key="3">
    <source>
        <dbReference type="Proteomes" id="UP000192448"/>
    </source>
</evidence>
<protein>
    <submittedName>
        <fullName evidence="2">Uncharacterized protein</fullName>
    </submittedName>
</protein>
<feature type="region of interest" description="Disordered" evidence="1">
    <location>
        <begin position="642"/>
        <end position="665"/>
    </location>
</feature>
<feature type="region of interest" description="Disordered" evidence="1">
    <location>
        <begin position="600"/>
        <end position="624"/>
    </location>
</feature>
<evidence type="ECO:0000256" key="1">
    <source>
        <dbReference type="SAM" id="MobiDB-lite"/>
    </source>
</evidence>
<feature type="compositionally biased region" description="Polar residues" evidence="1">
    <location>
        <begin position="475"/>
        <end position="489"/>
    </location>
</feature>
<evidence type="ECO:0000313" key="2">
    <source>
        <dbReference type="EMBL" id="ORA28194.1"/>
    </source>
</evidence>
<proteinExistence type="predicted"/>
<gene>
    <name evidence="2" type="ORF">BST13_28975</name>
</gene>
<dbReference type="Proteomes" id="UP000192448">
    <property type="component" value="Unassembled WGS sequence"/>
</dbReference>
<accession>A0A1X0ADS5</accession>
<feature type="region of interest" description="Disordered" evidence="1">
    <location>
        <begin position="52"/>
        <end position="78"/>
    </location>
</feature>
<organism evidence="2 3">
    <name type="scientific">Mycobacterium aquaticum</name>
    <dbReference type="NCBI Taxonomy" id="1927124"/>
    <lineage>
        <taxon>Bacteria</taxon>
        <taxon>Bacillati</taxon>
        <taxon>Actinomycetota</taxon>
        <taxon>Actinomycetes</taxon>
        <taxon>Mycobacteriales</taxon>
        <taxon>Mycobacteriaceae</taxon>
        <taxon>Mycobacterium</taxon>
    </lineage>
</organism>
<dbReference type="AlphaFoldDB" id="A0A1X0ADS5"/>
<feature type="region of interest" description="Disordered" evidence="1">
    <location>
        <begin position="195"/>
        <end position="214"/>
    </location>
</feature>
<dbReference type="EMBL" id="MVHF01000041">
    <property type="protein sequence ID" value="ORA28194.1"/>
    <property type="molecule type" value="Genomic_DNA"/>
</dbReference>
<feature type="compositionally biased region" description="Low complexity" evidence="1">
    <location>
        <begin position="392"/>
        <end position="403"/>
    </location>
</feature>
<feature type="compositionally biased region" description="Polar residues" evidence="1">
    <location>
        <begin position="354"/>
        <end position="365"/>
    </location>
</feature>
<comment type="caution">
    <text evidence="2">The sequence shown here is derived from an EMBL/GenBank/DDBJ whole genome shotgun (WGS) entry which is preliminary data.</text>
</comment>